<evidence type="ECO:0000313" key="1">
    <source>
        <dbReference type="EMBL" id="MEF2255348.1"/>
    </source>
</evidence>
<gene>
    <name evidence="1" type="ORF">V2V91_09415</name>
</gene>
<reference evidence="1 2" key="1">
    <citation type="submission" date="2024-01" db="EMBL/GenBank/DDBJ databases">
        <title>the genome sequence of strain Microbacterium schleiferi NBRC 15075.</title>
        <authorList>
            <person name="Ding Y."/>
            <person name="Zhang G."/>
        </authorList>
    </citation>
    <scope>NUCLEOTIDE SEQUENCE [LARGE SCALE GENOMIC DNA]</scope>
    <source>
        <strain evidence="1 2">NBRC 15075</strain>
    </source>
</reference>
<evidence type="ECO:0000313" key="2">
    <source>
        <dbReference type="Proteomes" id="UP001351900"/>
    </source>
</evidence>
<keyword evidence="2" id="KW-1185">Reference proteome</keyword>
<sequence length="75" mass="8124">MPPFWNSPHPVGAASRVTSLVLSLVATANDTHDTPAADATSRGVARMLRRCDRGWRAGFTANLRRRAEQSVTTSC</sequence>
<accession>A0ABU7V734</accession>
<dbReference type="RefSeq" id="WP_331791637.1">
    <property type="nucleotide sequence ID" value="NZ_BAAAUO010000008.1"/>
</dbReference>
<organism evidence="1 2">
    <name type="scientific">Microbacterium schleiferi</name>
    <dbReference type="NCBI Taxonomy" id="69362"/>
    <lineage>
        <taxon>Bacteria</taxon>
        <taxon>Bacillati</taxon>
        <taxon>Actinomycetota</taxon>
        <taxon>Actinomycetes</taxon>
        <taxon>Micrococcales</taxon>
        <taxon>Microbacteriaceae</taxon>
        <taxon>Microbacterium</taxon>
    </lineage>
</organism>
<protein>
    <recommendedName>
        <fullName evidence="3">Secreted protein</fullName>
    </recommendedName>
</protein>
<evidence type="ECO:0008006" key="3">
    <source>
        <dbReference type="Google" id="ProtNLM"/>
    </source>
</evidence>
<proteinExistence type="predicted"/>
<comment type="caution">
    <text evidence="1">The sequence shown here is derived from an EMBL/GenBank/DDBJ whole genome shotgun (WGS) entry which is preliminary data.</text>
</comment>
<dbReference type="Proteomes" id="UP001351900">
    <property type="component" value="Unassembled WGS sequence"/>
</dbReference>
<name>A0ABU7V734_9MICO</name>
<dbReference type="EMBL" id="JAZHOV010000005">
    <property type="protein sequence ID" value="MEF2255348.1"/>
    <property type="molecule type" value="Genomic_DNA"/>
</dbReference>